<dbReference type="EMBL" id="AXCM01007852">
    <property type="status" value="NOT_ANNOTATED_CDS"/>
    <property type="molecule type" value="Genomic_DNA"/>
</dbReference>
<dbReference type="VEuPathDB" id="VectorBase:ACUA011444"/>
<proteinExistence type="predicted"/>
<organism evidence="1 2">
    <name type="scientific">Anopheles culicifacies</name>
    <dbReference type="NCBI Taxonomy" id="139723"/>
    <lineage>
        <taxon>Eukaryota</taxon>
        <taxon>Metazoa</taxon>
        <taxon>Ecdysozoa</taxon>
        <taxon>Arthropoda</taxon>
        <taxon>Hexapoda</taxon>
        <taxon>Insecta</taxon>
        <taxon>Pterygota</taxon>
        <taxon>Neoptera</taxon>
        <taxon>Endopterygota</taxon>
        <taxon>Diptera</taxon>
        <taxon>Nematocera</taxon>
        <taxon>Culicoidea</taxon>
        <taxon>Culicidae</taxon>
        <taxon>Anophelinae</taxon>
        <taxon>Anopheles</taxon>
        <taxon>culicifacies species complex</taxon>
    </lineage>
</organism>
<reference evidence="1" key="2">
    <citation type="submission" date="2020-05" db="UniProtKB">
        <authorList>
            <consortium name="EnsemblMetazoa"/>
        </authorList>
    </citation>
    <scope>IDENTIFICATION</scope>
    <source>
        <strain evidence="1">A-37</strain>
    </source>
</reference>
<accession>A0A182MMW5</accession>
<name>A0A182MMW5_9DIPT</name>
<dbReference type="EnsemblMetazoa" id="ACUA022096-RA">
    <property type="protein sequence ID" value="ACUA022096-PA"/>
    <property type="gene ID" value="ACUA022096"/>
</dbReference>
<dbReference type="EMBL" id="AXCM01015278">
    <property type="status" value="NOT_ANNOTATED_CDS"/>
    <property type="molecule type" value="Genomic_DNA"/>
</dbReference>
<dbReference type="EnsemblMetazoa" id="ACUA011444-RA">
    <property type="protein sequence ID" value="ACUA011444-PA"/>
    <property type="gene ID" value="ACUA011444"/>
</dbReference>
<evidence type="ECO:0000313" key="2">
    <source>
        <dbReference type="Proteomes" id="UP000075883"/>
    </source>
</evidence>
<dbReference type="VEuPathDB" id="VectorBase:ACUA022096"/>
<reference evidence="2" key="1">
    <citation type="submission" date="2013-09" db="EMBL/GenBank/DDBJ databases">
        <title>The Genome Sequence of Anopheles culicifacies species A.</title>
        <authorList>
            <consortium name="The Broad Institute Genomics Platform"/>
            <person name="Neafsey D.E."/>
            <person name="Besansky N."/>
            <person name="Howell P."/>
            <person name="Walton C."/>
            <person name="Young S.K."/>
            <person name="Zeng Q."/>
            <person name="Gargeya S."/>
            <person name="Fitzgerald M."/>
            <person name="Haas B."/>
            <person name="Abouelleil A."/>
            <person name="Allen A.W."/>
            <person name="Alvarado L."/>
            <person name="Arachchi H.M."/>
            <person name="Berlin A.M."/>
            <person name="Chapman S.B."/>
            <person name="Gainer-Dewar J."/>
            <person name="Goldberg J."/>
            <person name="Griggs A."/>
            <person name="Gujja S."/>
            <person name="Hansen M."/>
            <person name="Howarth C."/>
            <person name="Imamovic A."/>
            <person name="Ireland A."/>
            <person name="Larimer J."/>
            <person name="McCowan C."/>
            <person name="Murphy C."/>
            <person name="Pearson M."/>
            <person name="Poon T.W."/>
            <person name="Priest M."/>
            <person name="Roberts A."/>
            <person name="Saif S."/>
            <person name="Shea T."/>
            <person name="Sisk P."/>
            <person name="Sykes S."/>
            <person name="Wortman J."/>
            <person name="Nusbaum C."/>
            <person name="Birren B."/>
        </authorList>
    </citation>
    <scope>NUCLEOTIDE SEQUENCE [LARGE SCALE GENOMIC DNA]</scope>
    <source>
        <strain evidence="2">A-37</strain>
    </source>
</reference>
<keyword evidence="2" id="KW-1185">Reference proteome</keyword>
<sequence>MPGERITVPAGLNVSPTCRTTNTTALLIVIMMECEFNFDSARDAPCAHDEQTAPRYDPGIDDCENTIFLIHTRVMPLQWKSRGTPAKPVGRIDCHSNVPCCTRCGTPTAEGLFAKVFNLAAR</sequence>
<dbReference type="Proteomes" id="UP000075883">
    <property type="component" value="Unassembled WGS sequence"/>
</dbReference>
<evidence type="ECO:0000313" key="1">
    <source>
        <dbReference type="EnsemblMetazoa" id="ACUA011444-PA"/>
    </source>
</evidence>
<dbReference type="AlphaFoldDB" id="A0A182MMW5"/>
<protein>
    <submittedName>
        <fullName evidence="1">Uncharacterized protein</fullName>
    </submittedName>
</protein>